<evidence type="ECO:0000256" key="1">
    <source>
        <dbReference type="SAM" id="SignalP"/>
    </source>
</evidence>
<evidence type="ECO:0000313" key="2">
    <source>
        <dbReference type="EMBL" id="PWG03795.1"/>
    </source>
</evidence>
<proteinExistence type="predicted"/>
<feature type="chain" id="PRO_5015724764" evidence="1">
    <location>
        <begin position="23"/>
        <end position="136"/>
    </location>
</feature>
<organism evidence="2 3">
    <name type="scientific">Allosphingosinicella humi</name>
    <dbReference type="NCBI Taxonomy" id="2068657"/>
    <lineage>
        <taxon>Bacteria</taxon>
        <taxon>Pseudomonadati</taxon>
        <taxon>Pseudomonadota</taxon>
        <taxon>Alphaproteobacteria</taxon>
        <taxon>Sphingomonadales</taxon>
        <taxon>Sphingomonadaceae</taxon>
        <taxon>Allosphingosinicella</taxon>
    </lineage>
</organism>
<dbReference type="AlphaFoldDB" id="A0A2U2J625"/>
<dbReference type="Pfam" id="PF11233">
    <property type="entry name" value="DUF3035"/>
    <property type="match status" value="1"/>
</dbReference>
<dbReference type="InterPro" id="IPR021395">
    <property type="entry name" value="DUF3035"/>
</dbReference>
<dbReference type="OrthoDB" id="8478256at2"/>
<dbReference type="EMBL" id="QFFF01000001">
    <property type="protein sequence ID" value="PWG03795.1"/>
    <property type="molecule type" value="Genomic_DNA"/>
</dbReference>
<evidence type="ECO:0000313" key="3">
    <source>
        <dbReference type="Proteomes" id="UP000245916"/>
    </source>
</evidence>
<accession>A0A2U2J625</accession>
<keyword evidence="1" id="KW-0732">Signal</keyword>
<dbReference type="Proteomes" id="UP000245916">
    <property type="component" value="Unassembled WGS sequence"/>
</dbReference>
<feature type="signal peptide" evidence="1">
    <location>
        <begin position="1"/>
        <end position="22"/>
    </location>
</feature>
<protein>
    <submittedName>
        <fullName evidence="2">DUF3035 domain-containing protein</fullName>
    </submittedName>
</protein>
<keyword evidence="3" id="KW-1185">Reference proteome</keyword>
<dbReference type="RefSeq" id="WP_109271934.1">
    <property type="nucleotide sequence ID" value="NZ_QFFF01000001.1"/>
</dbReference>
<reference evidence="2 3" key="1">
    <citation type="submission" date="2018-05" db="EMBL/GenBank/DDBJ databases">
        <title>Genome of Sphingosinicella humi QZX222.</title>
        <authorList>
            <person name="Qiao Z."/>
            <person name="Wang G."/>
        </authorList>
    </citation>
    <scope>NUCLEOTIDE SEQUENCE [LARGE SCALE GENOMIC DNA]</scope>
    <source>
        <strain evidence="2 3">QZX222</strain>
    </source>
</reference>
<comment type="caution">
    <text evidence="2">The sequence shown here is derived from an EMBL/GenBank/DDBJ whole genome shotgun (WGS) entry which is preliminary data.</text>
</comment>
<name>A0A2U2J625_9SPHN</name>
<dbReference type="PROSITE" id="PS51257">
    <property type="entry name" value="PROKAR_LIPOPROTEIN"/>
    <property type="match status" value="1"/>
</dbReference>
<sequence>MAKIILAASAASLLLTACGAFGGGRNRPDEFAVTRAQPLVVPPDFALVPPAPGAPAPAVADSRTEALEALFGGEAPRSGVEQQIMSETNAEVSAAPGARSVAGSPDTLVVDKGTTTQTILAVPEGAGQEATVTTPQ</sequence>
<gene>
    <name evidence="2" type="ORF">DF286_02590</name>
</gene>